<gene>
    <name evidence="1" type="ORF">NA57DRAFT_61576</name>
</gene>
<name>A0A9P4M0B8_9PEZI</name>
<organism evidence="1 2">
    <name type="scientific">Rhizodiscina lignyota</name>
    <dbReference type="NCBI Taxonomy" id="1504668"/>
    <lineage>
        <taxon>Eukaryota</taxon>
        <taxon>Fungi</taxon>
        <taxon>Dikarya</taxon>
        <taxon>Ascomycota</taxon>
        <taxon>Pezizomycotina</taxon>
        <taxon>Dothideomycetes</taxon>
        <taxon>Pleosporomycetidae</taxon>
        <taxon>Aulographales</taxon>
        <taxon>Rhizodiscinaceae</taxon>
        <taxon>Rhizodiscina</taxon>
    </lineage>
</organism>
<comment type="caution">
    <text evidence="1">The sequence shown here is derived from an EMBL/GenBank/DDBJ whole genome shotgun (WGS) entry which is preliminary data.</text>
</comment>
<dbReference type="Proteomes" id="UP000799772">
    <property type="component" value="Unassembled WGS sequence"/>
</dbReference>
<dbReference type="InterPro" id="IPR011333">
    <property type="entry name" value="SKP1/BTB/POZ_sf"/>
</dbReference>
<evidence type="ECO:0008006" key="3">
    <source>
        <dbReference type="Google" id="ProtNLM"/>
    </source>
</evidence>
<sequence length="291" mass="32966">MSTLKDPVKDAMGIRAQILAKCDLEHVYLGFYDSCGKTQAIQIHKALLCHFSEYFCKYKEDIAKNLFMTPSSPRTVQTFKDWLCTGTLSSNQRLAHASSPDYPDYVPTCNNFYNNLCQHDLIAVYTLAHDYDVRRLRSLVMALLQDEVVLGKRNSIEIVAGLSAYERLPHDSPLIRCITACVVYGWPKYFEDAAYMKPKVPPELLQKLPRNVLMSVVRKQVAEGFGTSGIKFELERAMFEGITAPGLYEGSSNVFRPDEHALHEHETDEELQECEAFLASDNHGMGRWIAA</sequence>
<dbReference type="EMBL" id="ML978138">
    <property type="protein sequence ID" value="KAF2093461.1"/>
    <property type="molecule type" value="Genomic_DNA"/>
</dbReference>
<proteinExistence type="predicted"/>
<evidence type="ECO:0000313" key="1">
    <source>
        <dbReference type="EMBL" id="KAF2093461.1"/>
    </source>
</evidence>
<protein>
    <recommendedName>
        <fullName evidence="3">BTB domain-containing protein</fullName>
    </recommendedName>
</protein>
<accession>A0A9P4M0B8</accession>
<keyword evidence="2" id="KW-1185">Reference proteome</keyword>
<dbReference type="Gene3D" id="3.30.710.10">
    <property type="entry name" value="Potassium Channel Kv1.1, Chain A"/>
    <property type="match status" value="1"/>
</dbReference>
<dbReference type="AlphaFoldDB" id="A0A9P4M0B8"/>
<reference evidence="1" key="1">
    <citation type="journal article" date="2020" name="Stud. Mycol.">
        <title>101 Dothideomycetes genomes: a test case for predicting lifestyles and emergence of pathogens.</title>
        <authorList>
            <person name="Haridas S."/>
            <person name="Albert R."/>
            <person name="Binder M."/>
            <person name="Bloem J."/>
            <person name="Labutti K."/>
            <person name="Salamov A."/>
            <person name="Andreopoulos B."/>
            <person name="Baker S."/>
            <person name="Barry K."/>
            <person name="Bills G."/>
            <person name="Bluhm B."/>
            <person name="Cannon C."/>
            <person name="Castanera R."/>
            <person name="Culley D."/>
            <person name="Daum C."/>
            <person name="Ezra D."/>
            <person name="Gonzalez J."/>
            <person name="Henrissat B."/>
            <person name="Kuo A."/>
            <person name="Liang C."/>
            <person name="Lipzen A."/>
            <person name="Lutzoni F."/>
            <person name="Magnuson J."/>
            <person name="Mondo S."/>
            <person name="Nolan M."/>
            <person name="Ohm R."/>
            <person name="Pangilinan J."/>
            <person name="Park H.-J."/>
            <person name="Ramirez L."/>
            <person name="Alfaro M."/>
            <person name="Sun H."/>
            <person name="Tritt A."/>
            <person name="Yoshinaga Y."/>
            <person name="Zwiers L.-H."/>
            <person name="Turgeon B."/>
            <person name="Goodwin S."/>
            <person name="Spatafora J."/>
            <person name="Crous P."/>
            <person name="Grigoriev I."/>
        </authorList>
    </citation>
    <scope>NUCLEOTIDE SEQUENCE</scope>
    <source>
        <strain evidence="1">CBS 133067</strain>
    </source>
</reference>
<evidence type="ECO:0000313" key="2">
    <source>
        <dbReference type="Proteomes" id="UP000799772"/>
    </source>
</evidence>